<evidence type="ECO:0000256" key="3">
    <source>
        <dbReference type="ARBA" id="ARBA00022842"/>
    </source>
</evidence>
<dbReference type="GO" id="GO:0016787">
    <property type="term" value="F:hydrolase activity"/>
    <property type="evidence" value="ECO:0007669"/>
    <property type="project" value="UniProtKB-KW"/>
</dbReference>
<dbReference type="PANTHER" id="PTHR46470">
    <property type="entry name" value="N-ACYLNEURAMINATE-9-PHOSPHATASE"/>
    <property type="match status" value="1"/>
</dbReference>
<dbReference type="PANTHER" id="PTHR46470:SF4">
    <property type="entry name" value="5-AMINO-6-(5-PHOSPHO-D-RIBITYLAMINO)URACIL PHOSPHATASE YIGB"/>
    <property type="match status" value="1"/>
</dbReference>
<evidence type="ECO:0000313" key="4">
    <source>
        <dbReference type="EMBL" id="EJP71391.1"/>
    </source>
</evidence>
<accession>J5KBQ7</accession>
<dbReference type="SFLD" id="SFLDS00003">
    <property type="entry name" value="Haloacid_Dehalogenase"/>
    <property type="match status" value="1"/>
</dbReference>
<dbReference type="InterPro" id="IPR036412">
    <property type="entry name" value="HAD-like_sf"/>
</dbReference>
<dbReference type="InterPro" id="IPR051400">
    <property type="entry name" value="HAD-like_hydrolase"/>
</dbReference>
<dbReference type="AlphaFoldDB" id="J5KBQ7"/>
<keyword evidence="3" id="KW-0460">Magnesium</keyword>
<dbReference type="SFLD" id="SFLDG01129">
    <property type="entry name" value="C1.5:_HAD__Beta-PGM__Phosphata"/>
    <property type="match status" value="1"/>
</dbReference>
<dbReference type="Proteomes" id="UP000010305">
    <property type="component" value="Unassembled WGS sequence"/>
</dbReference>
<comment type="cofactor">
    <cofactor evidence="1">
        <name>Mg(2+)</name>
        <dbReference type="ChEBI" id="CHEBI:18420"/>
    </cofactor>
</comment>
<evidence type="ECO:0000256" key="1">
    <source>
        <dbReference type="ARBA" id="ARBA00001946"/>
    </source>
</evidence>
<keyword evidence="2 4" id="KW-0378">Hydrolase</keyword>
<dbReference type="Pfam" id="PF00702">
    <property type="entry name" value="Hydrolase"/>
    <property type="match status" value="1"/>
</dbReference>
<dbReference type="InterPro" id="IPR023214">
    <property type="entry name" value="HAD_sf"/>
</dbReference>
<dbReference type="GO" id="GO:0009231">
    <property type="term" value="P:riboflavin biosynthetic process"/>
    <property type="evidence" value="ECO:0007669"/>
    <property type="project" value="TreeGrafter"/>
</dbReference>
<evidence type="ECO:0000256" key="2">
    <source>
        <dbReference type="ARBA" id="ARBA00022801"/>
    </source>
</evidence>
<dbReference type="EMBL" id="JH611157">
    <property type="protein sequence ID" value="EJP71391.1"/>
    <property type="molecule type" value="Genomic_DNA"/>
</dbReference>
<protein>
    <submittedName>
        <fullName evidence="4">HAD family hydrolase</fullName>
    </submittedName>
</protein>
<dbReference type="SUPFAM" id="SSF56784">
    <property type="entry name" value="HAD-like"/>
    <property type="match status" value="1"/>
</dbReference>
<name>J5KBQ7_9GAMM</name>
<dbReference type="HOGENOM" id="CLU_045011_8_2_6"/>
<proteinExistence type="predicted"/>
<organism evidence="4 5">
    <name type="scientific">SAR86 cluster bacterium SAR86A</name>
    <dbReference type="NCBI Taxonomy" id="1123866"/>
    <lineage>
        <taxon>Bacteria</taxon>
        <taxon>Pseudomonadati</taxon>
        <taxon>Pseudomonadota</taxon>
        <taxon>Gammaproteobacteria</taxon>
        <taxon>SAR86 cluster</taxon>
    </lineage>
</organism>
<sequence length="234" mass="27822">MNKKIELITFDLDDTLWDNMPTIRKAEIDTRKWIEDKVGRIEWGDFDDFLNLREELIKEDESIAWDISKLRKEIFRKKLIHIEPESYRNELVDKAFEIFIQKRHEVEFYDGVEESIEQLSQKYTLGILTNGNADIFKFEIGKFFDFSISSLEAKDSKPNRSHFDQALNKINSSNYSDMLHIGDHQINDVFGAFNLGIEALWFNNTNAVWSQSFKKPDEFDSWYKLPQIIKEKYE</sequence>
<dbReference type="NCBIfam" id="TIGR01549">
    <property type="entry name" value="HAD-SF-IA-v1"/>
    <property type="match status" value="1"/>
</dbReference>
<dbReference type="Gene3D" id="3.40.50.1000">
    <property type="entry name" value="HAD superfamily/HAD-like"/>
    <property type="match status" value="1"/>
</dbReference>
<dbReference type="STRING" id="1123866.NT01SARS_1198"/>
<dbReference type="Gene3D" id="1.20.120.1600">
    <property type="match status" value="1"/>
</dbReference>
<dbReference type="InterPro" id="IPR006439">
    <property type="entry name" value="HAD-SF_hydro_IA"/>
</dbReference>
<reference evidence="4 5" key="1">
    <citation type="journal article" date="2012" name="ISME J.">
        <title>Genomic insights to SAR86, an abundant and uncultivated marine bacterial lineage.</title>
        <authorList>
            <person name="Dupont C.L."/>
            <person name="Rusch D.B."/>
            <person name="Yooseph S."/>
            <person name="Lombardo M.J."/>
            <person name="Richter R.A."/>
            <person name="Valas R."/>
            <person name="Novotny M."/>
            <person name="Yee-Greenbaum J."/>
            <person name="Selengut J.D."/>
            <person name="Haft D.H."/>
            <person name="Halpern A.L."/>
            <person name="Lasken R.S."/>
            <person name="Nealson K."/>
            <person name="Friedman R."/>
            <person name="Venter J.C."/>
        </authorList>
    </citation>
    <scope>NUCLEOTIDE SEQUENCE [LARGE SCALE GENOMIC DNA]</scope>
</reference>
<evidence type="ECO:0000313" key="5">
    <source>
        <dbReference type="Proteomes" id="UP000010305"/>
    </source>
</evidence>
<gene>
    <name evidence="4" type="ORF">NT01SARS_1198</name>
</gene>